<keyword evidence="2" id="KW-1185">Reference proteome</keyword>
<dbReference type="InterPro" id="IPR004244">
    <property type="entry name" value="Transposase_22"/>
</dbReference>
<gene>
    <name evidence="1" type="ORF">PECUL_23A003798</name>
</gene>
<dbReference type="EMBL" id="OW240913">
    <property type="protein sequence ID" value="CAH2248810.1"/>
    <property type="molecule type" value="Genomic_DNA"/>
</dbReference>
<proteinExistence type="predicted"/>
<dbReference type="AlphaFoldDB" id="A0AAD1VQ96"/>
<evidence type="ECO:0000313" key="2">
    <source>
        <dbReference type="Proteomes" id="UP001295444"/>
    </source>
</evidence>
<organism evidence="1 2">
    <name type="scientific">Pelobates cultripes</name>
    <name type="common">Western spadefoot toad</name>
    <dbReference type="NCBI Taxonomy" id="61616"/>
    <lineage>
        <taxon>Eukaryota</taxon>
        <taxon>Metazoa</taxon>
        <taxon>Chordata</taxon>
        <taxon>Craniata</taxon>
        <taxon>Vertebrata</taxon>
        <taxon>Euteleostomi</taxon>
        <taxon>Amphibia</taxon>
        <taxon>Batrachia</taxon>
        <taxon>Anura</taxon>
        <taxon>Pelobatoidea</taxon>
        <taxon>Pelobatidae</taxon>
        <taxon>Pelobates</taxon>
    </lineage>
</organism>
<reference evidence="1" key="1">
    <citation type="submission" date="2022-03" db="EMBL/GenBank/DDBJ databases">
        <authorList>
            <person name="Alioto T."/>
            <person name="Alioto T."/>
            <person name="Gomez Garrido J."/>
        </authorList>
    </citation>
    <scope>NUCLEOTIDE SEQUENCE</scope>
</reference>
<dbReference type="Proteomes" id="UP001295444">
    <property type="component" value="Chromosome 02"/>
</dbReference>
<sequence>MLEQTTEAHTNKLTATDMAVARQGEVLLAMRRHMEDLDNRGRCCNIRTRGVPESEGEENAEEILTELFQTLLPVTPPQRFKFERAHRALRPRSLEDGPRDLVCCLHSFPVKDSIIRKARERPTWPYRGTQVSFYNDLSPITLEARRAPVTAALRDHNIFHKWGVPFALLARHQNR</sequence>
<evidence type="ECO:0000313" key="1">
    <source>
        <dbReference type="EMBL" id="CAH2248810.1"/>
    </source>
</evidence>
<protein>
    <submittedName>
        <fullName evidence="1">Uncharacterized protein</fullName>
    </submittedName>
</protein>
<dbReference type="Gene3D" id="3.30.70.1820">
    <property type="entry name" value="L1 transposable element, RRM domain"/>
    <property type="match status" value="1"/>
</dbReference>
<dbReference type="PANTHER" id="PTHR11505">
    <property type="entry name" value="L1 TRANSPOSABLE ELEMENT-RELATED"/>
    <property type="match status" value="1"/>
</dbReference>
<name>A0AAD1VQ96_PELCU</name>
<accession>A0AAD1VQ96</accession>